<dbReference type="GO" id="GO:0042393">
    <property type="term" value="F:histone binding"/>
    <property type="evidence" value="ECO:0007669"/>
    <property type="project" value="TreeGrafter"/>
</dbReference>
<feature type="compositionally biased region" description="Polar residues" evidence="6">
    <location>
        <begin position="1020"/>
        <end position="1029"/>
    </location>
</feature>
<keyword evidence="12" id="KW-1185">Reference proteome</keyword>
<dbReference type="InterPro" id="IPR009057">
    <property type="entry name" value="Homeodomain-like_sf"/>
</dbReference>
<evidence type="ECO:0000313" key="11">
    <source>
        <dbReference type="EMBL" id="OMJ26820.1"/>
    </source>
</evidence>
<feature type="region of interest" description="Disordered" evidence="6">
    <location>
        <begin position="1020"/>
        <end position="1051"/>
    </location>
</feature>
<dbReference type="GO" id="GO:0045893">
    <property type="term" value="P:positive regulation of DNA-templated transcription"/>
    <property type="evidence" value="ECO:0007669"/>
    <property type="project" value="TreeGrafter"/>
</dbReference>
<comment type="caution">
    <text evidence="11">The sequence shown here is derived from an EMBL/GenBank/DDBJ whole genome shotgun (WGS) entry which is preliminary data.</text>
</comment>
<keyword evidence="5" id="KW-0175">Coiled coil</keyword>
<dbReference type="InterPro" id="IPR032451">
    <property type="entry name" value="SMARCC_C"/>
</dbReference>
<gene>
    <name evidence="11" type="ORF">AYI69_g3763</name>
</gene>
<evidence type="ECO:0000259" key="9">
    <source>
        <dbReference type="PROSITE" id="PS51293"/>
    </source>
</evidence>
<name>A0A1R1YIW2_9FUNG</name>
<evidence type="ECO:0000256" key="1">
    <source>
        <dbReference type="ARBA" id="ARBA00023015"/>
    </source>
</evidence>
<evidence type="ECO:0000256" key="2">
    <source>
        <dbReference type="ARBA" id="ARBA00023125"/>
    </source>
</evidence>
<keyword evidence="2" id="KW-0238">DNA-binding</keyword>
<dbReference type="EMBL" id="LSSM01001339">
    <property type="protein sequence ID" value="OMJ26820.1"/>
    <property type="molecule type" value="Genomic_DNA"/>
</dbReference>
<keyword evidence="1" id="KW-0805">Transcription regulation</keyword>
<evidence type="ECO:0000313" key="12">
    <source>
        <dbReference type="Proteomes" id="UP000187429"/>
    </source>
</evidence>
<dbReference type="Gene3D" id="1.10.10.10">
    <property type="entry name" value="Winged helix-like DNA-binding domain superfamily/Winged helix DNA-binding domain"/>
    <property type="match status" value="1"/>
</dbReference>
<proteinExistence type="predicted"/>
<dbReference type="PROSITE" id="PS50090">
    <property type="entry name" value="MYB_LIKE"/>
    <property type="match status" value="1"/>
</dbReference>
<dbReference type="CDD" id="cd00167">
    <property type="entry name" value="SANT"/>
    <property type="match status" value="1"/>
</dbReference>
<dbReference type="GO" id="GO:0016514">
    <property type="term" value="C:SWI/SNF complex"/>
    <property type="evidence" value="ECO:0007669"/>
    <property type="project" value="TreeGrafter"/>
</dbReference>
<dbReference type="InterPro" id="IPR049898">
    <property type="entry name" value="MARR_BRCT_CHROMO"/>
</dbReference>
<reference evidence="12" key="1">
    <citation type="submission" date="2017-01" db="EMBL/GenBank/DDBJ databases">
        <authorList>
            <person name="Wang Y."/>
            <person name="White M."/>
            <person name="Kvist S."/>
            <person name="Moncalvo J.-M."/>
        </authorList>
    </citation>
    <scope>NUCLEOTIDE SEQUENCE [LARGE SCALE GENOMIC DNA]</scope>
    <source>
        <strain evidence="12">ID-206-W2</strain>
    </source>
</reference>
<keyword evidence="4" id="KW-0539">Nucleus</keyword>
<keyword evidence="3" id="KW-0804">Transcription</keyword>
<dbReference type="InterPro" id="IPR017884">
    <property type="entry name" value="SANT_dom"/>
</dbReference>
<dbReference type="PROSITE" id="PS50934">
    <property type="entry name" value="SWIRM"/>
    <property type="match status" value="1"/>
</dbReference>
<evidence type="ECO:0000256" key="5">
    <source>
        <dbReference type="SAM" id="Coils"/>
    </source>
</evidence>
<organism evidence="11 12">
    <name type="scientific">Smittium culicis</name>
    <dbReference type="NCBI Taxonomy" id="133412"/>
    <lineage>
        <taxon>Eukaryota</taxon>
        <taxon>Fungi</taxon>
        <taxon>Fungi incertae sedis</taxon>
        <taxon>Zoopagomycota</taxon>
        <taxon>Kickxellomycotina</taxon>
        <taxon>Harpellomycetes</taxon>
        <taxon>Harpellales</taxon>
        <taxon>Legeriomycetaceae</taxon>
        <taxon>Smittium</taxon>
    </lineage>
</organism>
<dbReference type="PANTHER" id="PTHR12802">
    <property type="entry name" value="SWI/SNF COMPLEX-RELATED"/>
    <property type="match status" value="1"/>
</dbReference>
<dbReference type="PROSITE" id="PS51293">
    <property type="entry name" value="SANT"/>
    <property type="match status" value="1"/>
</dbReference>
<dbReference type="Proteomes" id="UP000187429">
    <property type="component" value="Unassembled WGS sequence"/>
</dbReference>
<evidence type="ECO:0000259" key="10">
    <source>
        <dbReference type="PROSITE" id="PS52032"/>
    </source>
</evidence>
<feature type="domain" description="SANT" evidence="9">
    <location>
        <begin position="692"/>
        <end position="743"/>
    </location>
</feature>
<evidence type="ECO:0000259" key="8">
    <source>
        <dbReference type="PROSITE" id="PS50934"/>
    </source>
</evidence>
<dbReference type="InterPro" id="IPR036388">
    <property type="entry name" value="WH-like_DNA-bd_sf"/>
</dbReference>
<dbReference type="FunFam" id="1.10.10.10:FF:000020">
    <property type="entry name" value="SWI/SNF complex subunit SMARCC2 isoform c"/>
    <property type="match status" value="1"/>
</dbReference>
<feature type="region of interest" description="Disordered" evidence="6">
    <location>
        <begin position="385"/>
        <end position="411"/>
    </location>
</feature>
<feature type="domain" description="Chromo" evidence="10">
    <location>
        <begin position="1"/>
        <end position="155"/>
    </location>
</feature>
<feature type="compositionally biased region" description="Basic and acidic residues" evidence="6">
    <location>
        <begin position="389"/>
        <end position="404"/>
    </location>
</feature>
<dbReference type="InterPro" id="IPR001005">
    <property type="entry name" value="SANT/Myb"/>
</dbReference>
<feature type="compositionally biased region" description="Basic and acidic residues" evidence="6">
    <location>
        <begin position="1034"/>
        <end position="1047"/>
    </location>
</feature>
<dbReference type="PANTHER" id="PTHR12802:SF41">
    <property type="entry name" value="BRAHMA ASSOCIATED PROTEIN 155 KDA"/>
    <property type="match status" value="1"/>
</dbReference>
<evidence type="ECO:0000259" key="7">
    <source>
        <dbReference type="PROSITE" id="PS50090"/>
    </source>
</evidence>
<accession>A0A1R1YIW2</accession>
<dbReference type="PROSITE" id="PS52032">
    <property type="entry name" value="MARR_BRCT_CHROMO"/>
    <property type="match status" value="1"/>
</dbReference>
<dbReference type="AlphaFoldDB" id="A0A1R1YIW2"/>
<feature type="region of interest" description="Disordered" evidence="6">
    <location>
        <begin position="160"/>
        <end position="179"/>
    </location>
</feature>
<dbReference type="Pfam" id="PF00249">
    <property type="entry name" value="Myb_DNA-binding"/>
    <property type="match status" value="1"/>
</dbReference>
<dbReference type="Pfam" id="PF04433">
    <property type="entry name" value="SWIRM"/>
    <property type="match status" value="1"/>
</dbReference>
<dbReference type="Pfam" id="PF16495">
    <property type="entry name" value="SWIRM-assoc_1"/>
    <property type="match status" value="1"/>
</dbReference>
<protein>
    <submittedName>
        <fullName evidence="11">Chromatin structure-remodeling complex protein RSC8</fullName>
    </submittedName>
</protein>
<evidence type="ECO:0000256" key="3">
    <source>
        <dbReference type="ARBA" id="ARBA00023163"/>
    </source>
</evidence>
<evidence type="ECO:0000256" key="4">
    <source>
        <dbReference type="ARBA" id="ARBA00023242"/>
    </source>
</evidence>
<sequence>MSITQDSELSWKAFFLEDYALKFLGDTIIPILTTEYPQKFPIPPSDENTQITDNISEASIIICNSENSKNFNTSTRIIKSINQKKLVHTSNLPSSYDVWLPKSENEDQSIKSLDYPKQTIVSFKWLIDSSEFLEWMDPQDYIIQDYLPETQNVSKIIHNTEQSHTHSPSNENKIGNTIDDNNVSASENLNHSKLFLYSDRLARDDFPLISQSTDPTINSITIDNSVELNSQTPNVKVVNINDLDPKLGFKKRNEYEPIASGQIGHLNNDSVIDKNSIAPSISNAPPQLNEPMDIDIPSAANLTINNNLSSHGSNQKNIEFQGAGTQISDPSSSILNNEIKASSIPSSNNQSLNIDSTRSVALEQDVIMNASPKSEISHITEQAAINNHESGKEIDDSSIKDNKSLDPPNGPSEHIITIKQADISEQLVPDSATKAEQVIAEQKYEIIIPSYSAWFDLSTIHINEKKSNPEFFNGINKSKTPVVYTEYRNFMINAYRLCPHEYLTVTACRRNLAGDVCSIMRVHAFLEQWGLINYQVDPETKPSLIAPPFTGHFKVTADTPRGLAPFFPNVPVYDNSLNSHEQTLNRKNSNGQLNSIRNKSNSFINRSSDPIDPKNNLYNSQASINNLQNDKKISCFTCGNSLDDSRYHCIKPIRQQIDLCSACFLDGRFPSFLNSADFVKLNENNTKNIGVSNANNWTDQETLLLLEGIEMYDEDWTKISEHVGTRSKEECVLCFLQLPIEDSAVVGNYDDNLLPRNFNSSEDLQYIPFSKADNPVMSVVAFLASNVNPAVAAAAAKEALRVLTTIKKGSTSASKNIDLSHESSPSDSLKLETDAPELNVKQLENSAEIEINSIADVNSQQKTEANNSDIKPYLDAPDKDSQQVAAALALGAAAAKASQLADREEAAMQLLVHQAIELQLAKLEYKVKILEEMQQTIEQERYELAKQRIELAEERIAFIRDVEKIEGIKGLGSDITSIEPSSFSIQEKLQSNDVTVSLVSIDSVPNNSVIECVPAPEEISNLQTDSSLPTLDGLDGREGNNSDHDSANNDISMDVDTLTQSDINTENLSNIDASTSEKPIQLSPNHNPVDILQSGNIDSSTSFSSHDPDTFTATINDTNGPVSESGAMESIKDVGNENSIATISNNSSLSIMETGPNPISTLGPSQANLSSLENSIVPQIAQVNENDNENTIFAQDSINLPAQNELSSRMEIDNDEPIVQQNATSEYSNQGIYSSMVSHSIQLSNNSANPDLSQ</sequence>
<dbReference type="SMART" id="SM00717">
    <property type="entry name" value="SANT"/>
    <property type="match status" value="1"/>
</dbReference>
<dbReference type="Gene3D" id="1.10.10.60">
    <property type="entry name" value="Homeodomain-like"/>
    <property type="match status" value="1"/>
</dbReference>
<dbReference type="InterPro" id="IPR007526">
    <property type="entry name" value="SWIRM"/>
</dbReference>
<dbReference type="FunFam" id="1.10.10.60:FF:000014">
    <property type="entry name" value="SWI/SNF complex subunit SMARCC2 isoform C"/>
    <property type="match status" value="1"/>
</dbReference>
<feature type="domain" description="Myb-like" evidence="7">
    <location>
        <begin position="695"/>
        <end position="731"/>
    </location>
</feature>
<feature type="domain" description="SWIRM" evidence="8">
    <location>
        <begin position="446"/>
        <end position="543"/>
    </location>
</feature>
<dbReference type="SUPFAM" id="SSF46689">
    <property type="entry name" value="Homeodomain-like"/>
    <property type="match status" value="2"/>
</dbReference>
<dbReference type="GO" id="GO:0003677">
    <property type="term" value="F:DNA binding"/>
    <property type="evidence" value="ECO:0007669"/>
    <property type="project" value="UniProtKB-KW"/>
</dbReference>
<evidence type="ECO:0000256" key="6">
    <source>
        <dbReference type="SAM" id="MobiDB-lite"/>
    </source>
</evidence>
<feature type="coiled-coil region" evidence="5">
    <location>
        <begin position="913"/>
        <end position="962"/>
    </location>
</feature>
<dbReference type="OrthoDB" id="118550at2759"/>